<dbReference type="OrthoDB" id="2941544at2759"/>
<evidence type="ECO:0000313" key="3">
    <source>
        <dbReference type="Proteomes" id="UP000620124"/>
    </source>
</evidence>
<evidence type="ECO:0000256" key="1">
    <source>
        <dbReference type="SAM" id="MobiDB-lite"/>
    </source>
</evidence>
<name>A0A8H6X397_9AGAR</name>
<comment type="caution">
    <text evidence="2">The sequence shown here is derived from an EMBL/GenBank/DDBJ whole genome shotgun (WGS) entry which is preliminary data.</text>
</comment>
<keyword evidence="3" id="KW-1185">Reference proteome</keyword>
<dbReference type="Proteomes" id="UP000620124">
    <property type="component" value="Unassembled WGS sequence"/>
</dbReference>
<dbReference type="EMBL" id="JACAZI010000029">
    <property type="protein sequence ID" value="KAF7333449.1"/>
    <property type="molecule type" value="Genomic_DNA"/>
</dbReference>
<feature type="compositionally biased region" description="Acidic residues" evidence="1">
    <location>
        <begin position="196"/>
        <end position="211"/>
    </location>
</feature>
<gene>
    <name evidence="2" type="ORF">MVEN_02360900</name>
</gene>
<evidence type="ECO:0000313" key="2">
    <source>
        <dbReference type="EMBL" id="KAF7333449.1"/>
    </source>
</evidence>
<feature type="region of interest" description="Disordered" evidence="1">
    <location>
        <begin position="152"/>
        <end position="211"/>
    </location>
</feature>
<dbReference type="AlphaFoldDB" id="A0A8H6X397"/>
<sequence length="294" mass="33366">MMFSPFGIVAPQGGPVTTYTLDEQRALATKTLRKVRAFLLGAYRFEARYADHPNDRISIESGGVVLTAAQLEVGVRYNVFWDFEGESGSDIAWKFRGDGGLAESVCTMEDSMADDPNIRMPGNLLQMAATTWAQTFYDMIANYEIHGSVVRLEEPRPENEPDQESEEKVKVKEEDEEGPKRDPDQEDEEKEKVEVKEEDEDEDEEDDEEDYQPNYAAMVAAKWNPIFERVKANEYDVECMFVHSTQGCLAPPGTCPFKHTPLRDHAFSDGGYGRGLAMDGYEYGYEYYMGWDSD</sequence>
<protein>
    <submittedName>
        <fullName evidence="2">Uncharacterized protein</fullName>
    </submittedName>
</protein>
<organism evidence="2 3">
    <name type="scientific">Mycena venus</name>
    <dbReference type="NCBI Taxonomy" id="2733690"/>
    <lineage>
        <taxon>Eukaryota</taxon>
        <taxon>Fungi</taxon>
        <taxon>Dikarya</taxon>
        <taxon>Basidiomycota</taxon>
        <taxon>Agaricomycotina</taxon>
        <taxon>Agaricomycetes</taxon>
        <taxon>Agaricomycetidae</taxon>
        <taxon>Agaricales</taxon>
        <taxon>Marasmiineae</taxon>
        <taxon>Mycenaceae</taxon>
        <taxon>Mycena</taxon>
    </lineage>
</organism>
<feature type="compositionally biased region" description="Basic and acidic residues" evidence="1">
    <location>
        <begin position="166"/>
        <end position="183"/>
    </location>
</feature>
<proteinExistence type="predicted"/>
<accession>A0A8H6X397</accession>
<reference evidence="2" key="1">
    <citation type="submission" date="2020-05" db="EMBL/GenBank/DDBJ databases">
        <title>Mycena genomes resolve the evolution of fungal bioluminescence.</title>
        <authorList>
            <person name="Tsai I.J."/>
        </authorList>
    </citation>
    <scope>NUCLEOTIDE SEQUENCE</scope>
    <source>
        <strain evidence="2">CCC161011</strain>
    </source>
</reference>